<dbReference type="CDD" id="cd10910">
    <property type="entry name" value="PIN_limkain_b1_N_like"/>
    <property type="match status" value="1"/>
</dbReference>
<dbReference type="PANTHER" id="PTHR14379:SF78">
    <property type="entry name" value="NYN DOMAIN-CONTAINING PROTEIN"/>
    <property type="match status" value="1"/>
</dbReference>
<sequence length="296" mass="34708">MTEYESKPTTGVWWDINTCPVPKDYDPSRVRPSIEAALFKLMGPHPVVIYCVGNLEYISRSLLEKISSSGILLKHTPLRLLRTWRLHEPGRPSTVFLISGDESWYTYRLVWSGFSWLRAYPGPEPLSAKDDFPSEKWLWEDLLEETCEETPLKIPSRILEYEMPFFCRVRMFHFSSFDVFISHLKSRQHKKELLLSVVPLYYINNYPDNTCALCEYPYYNDANRKLHLESDEHKGKVGEWRKCNKSTERRVRNNKAAMGEWTELRSSYNNTKGRGRELCVGKQRQHHDLSLHASPS</sequence>
<accession>A0A8S9JFU5</accession>
<dbReference type="Proteomes" id="UP000712281">
    <property type="component" value="Unassembled WGS sequence"/>
</dbReference>
<dbReference type="PANTHER" id="PTHR14379">
    <property type="entry name" value="LIMKAIN B LKAP"/>
    <property type="match status" value="1"/>
</dbReference>
<gene>
    <name evidence="2" type="ORF">F2Q68_00006779</name>
</gene>
<dbReference type="GO" id="GO:0004540">
    <property type="term" value="F:RNA nuclease activity"/>
    <property type="evidence" value="ECO:0007669"/>
    <property type="project" value="InterPro"/>
</dbReference>
<comment type="caution">
    <text evidence="2">The sequence shown here is derived from an EMBL/GenBank/DDBJ whole genome shotgun (WGS) entry which is preliminary data.</text>
</comment>
<feature type="domain" description="NYN" evidence="1">
    <location>
        <begin position="10"/>
        <end position="79"/>
    </location>
</feature>
<dbReference type="Pfam" id="PF01936">
    <property type="entry name" value="NYN"/>
    <property type="match status" value="1"/>
</dbReference>
<dbReference type="GO" id="GO:0005777">
    <property type="term" value="C:peroxisome"/>
    <property type="evidence" value="ECO:0007669"/>
    <property type="project" value="InterPro"/>
</dbReference>
<evidence type="ECO:0000259" key="1">
    <source>
        <dbReference type="Pfam" id="PF01936"/>
    </source>
</evidence>
<dbReference type="GO" id="GO:0010468">
    <property type="term" value="P:regulation of gene expression"/>
    <property type="evidence" value="ECO:0007669"/>
    <property type="project" value="InterPro"/>
</dbReference>
<dbReference type="EMBL" id="QGKW02001660">
    <property type="protein sequence ID" value="KAF2580908.1"/>
    <property type="molecule type" value="Genomic_DNA"/>
</dbReference>
<evidence type="ECO:0000313" key="3">
    <source>
        <dbReference type="Proteomes" id="UP000712281"/>
    </source>
</evidence>
<dbReference type="InterPro" id="IPR024768">
    <property type="entry name" value="Marf1"/>
</dbReference>
<reference evidence="2" key="1">
    <citation type="submission" date="2019-12" db="EMBL/GenBank/DDBJ databases">
        <title>Genome sequencing and annotation of Brassica cretica.</title>
        <authorList>
            <person name="Studholme D.J."/>
            <person name="Sarris P.F."/>
        </authorList>
    </citation>
    <scope>NUCLEOTIDE SEQUENCE</scope>
    <source>
        <strain evidence="2">PFS-001/15</strain>
        <tissue evidence="2">Leaf</tissue>
    </source>
</reference>
<evidence type="ECO:0000313" key="2">
    <source>
        <dbReference type="EMBL" id="KAF2580908.1"/>
    </source>
</evidence>
<dbReference type="AlphaFoldDB" id="A0A8S9JFU5"/>
<dbReference type="InterPro" id="IPR021139">
    <property type="entry name" value="NYN"/>
</dbReference>
<name>A0A8S9JFU5_BRACR</name>
<proteinExistence type="predicted"/>
<protein>
    <recommendedName>
        <fullName evidence="1">NYN domain-containing protein</fullName>
    </recommendedName>
</protein>
<organism evidence="2 3">
    <name type="scientific">Brassica cretica</name>
    <name type="common">Mustard</name>
    <dbReference type="NCBI Taxonomy" id="69181"/>
    <lineage>
        <taxon>Eukaryota</taxon>
        <taxon>Viridiplantae</taxon>
        <taxon>Streptophyta</taxon>
        <taxon>Embryophyta</taxon>
        <taxon>Tracheophyta</taxon>
        <taxon>Spermatophyta</taxon>
        <taxon>Magnoliopsida</taxon>
        <taxon>eudicotyledons</taxon>
        <taxon>Gunneridae</taxon>
        <taxon>Pentapetalae</taxon>
        <taxon>rosids</taxon>
        <taxon>malvids</taxon>
        <taxon>Brassicales</taxon>
        <taxon>Brassicaceae</taxon>
        <taxon>Brassiceae</taxon>
        <taxon>Brassica</taxon>
    </lineage>
</organism>